<dbReference type="AlphaFoldDB" id="A0A401KMU5"/>
<dbReference type="GO" id="GO:0003677">
    <property type="term" value="F:DNA binding"/>
    <property type="evidence" value="ECO:0007669"/>
    <property type="project" value="InterPro"/>
</dbReference>
<dbReference type="GO" id="GO:0016616">
    <property type="term" value="F:oxidoreductase activity, acting on the CH-OH group of donors, NAD or NADP as acceptor"/>
    <property type="evidence" value="ECO:0007669"/>
    <property type="project" value="TreeGrafter"/>
</dbReference>
<dbReference type="PANTHER" id="PTHR45458">
    <property type="entry name" value="SHORT-CHAIN DEHYDROGENASE/REDUCTASE SDR"/>
    <property type="match status" value="1"/>
</dbReference>
<feature type="compositionally biased region" description="Polar residues" evidence="2">
    <location>
        <begin position="293"/>
        <end position="303"/>
    </location>
</feature>
<dbReference type="SUPFAM" id="SSF51182">
    <property type="entry name" value="RmlC-like cupins"/>
    <property type="match status" value="1"/>
</dbReference>
<gene>
    <name evidence="4" type="ORF">AAWM_03471</name>
</gene>
<evidence type="ECO:0000256" key="2">
    <source>
        <dbReference type="SAM" id="MobiDB-lite"/>
    </source>
</evidence>
<dbReference type="CDD" id="cd12148">
    <property type="entry name" value="fungal_TF_MHR"/>
    <property type="match status" value="1"/>
</dbReference>
<reference evidence="4 5" key="1">
    <citation type="submission" date="2016-09" db="EMBL/GenBank/DDBJ databases">
        <title>Aspergillus awamori IFM 58123T.</title>
        <authorList>
            <person name="Kusuya Y."/>
            <person name="Shimizu M."/>
            <person name="Takahashi H."/>
            <person name="Yaguchi T."/>
        </authorList>
    </citation>
    <scope>NUCLEOTIDE SEQUENCE [LARGE SCALE GENOMIC DNA]</scope>
    <source>
        <strain evidence="4 5">IFM 58123</strain>
    </source>
</reference>
<dbReference type="Gene3D" id="3.40.50.720">
    <property type="entry name" value="NAD(P)-binding Rossmann-like Domain"/>
    <property type="match status" value="1"/>
</dbReference>
<evidence type="ECO:0000313" key="5">
    <source>
        <dbReference type="Proteomes" id="UP000286921"/>
    </source>
</evidence>
<dbReference type="InterPro" id="IPR014710">
    <property type="entry name" value="RmlC-like_jellyroll"/>
</dbReference>
<evidence type="ECO:0000313" key="4">
    <source>
        <dbReference type="EMBL" id="GCB20586.1"/>
    </source>
</evidence>
<dbReference type="Pfam" id="PF12973">
    <property type="entry name" value="Cupin_7"/>
    <property type="match status" value="1"/>
</dbReference>
<evidence type="ECO:0000256" key="1">
    <source>
        <dbReference type="ARBA" id="ARBA00023242"/>
    </source>
</evidence>
<dbReference type="Pfam" id="PF00106">
    <property type="entry name" value="adh_short"/>
    <property type="match status" value="1"/>
</dbReference>
<dbReference type="EMBL" id="BDHI01000007">
    <property type="protein sequence ID" value="GCB20586.1"/>
    <property type="molecule type" value="Genomic_DNA"/>
</dbReference>
<dbReference type="InterPro" id="IPR007219">
    <property type="entry name" value="XnlR_reg_dom"/>
</dbReference>
<feature type="compositionally biased region" description="Polar residues" evidence="2">
    <location>
        <begin position="311"/>
        <end position="320"/>
    </location>
</feature>
<dbReference type="InterPro" id="IPR011051">
    <property type="entry name" value="RmlC_Cupin_sf"/>
</dbReference>
<dbReference type="InterPro" id="IPR036291">
    <property type="entry name" value="NAD(P)-bd_dom_sf"/>
</dbReference>
<dbReference type="Proteomes" id="UP000286921">
    <property type="component" value="Unassembled WGS sequence"/>
</dbReference>
<dbReference type="InterPro" id="IPR052184">
    <property type="entry name" value="SDR_enzymes"/>
</dbReference>
<proteinExistence type="predicted"/>
<dbReference type="PRINTS" id="PR00081">
    <property type="entry name" value="GDHRDH"/>
</dbReference>
<sequence>MSNFLVTGSSRGLGLELVRQLAARASLEGGLVIATARKCSPELMQLITHSDGCVVFVALDISDESRIAESAEEVRSALNQQSLDMLINCAGVHSETHGKLALMSDLEYQLSVNVTGTHNVLRHYLPLMQNSNVKKIINISSAYGSMTSARAVSYAPCPAYKISKAALNALTVQYALSYEEEGFIFLSVSPGWLQSDMGGKNADLTVPQGAEAVLSISLSAERTDNGRFKNISVPGWEAYDGQDIKCDRRAQCANCADAGVECQRRRRGRPPKKRSLQSALGPQENIVTFERQPPQTQRGNRQSGHSRERSPTTTAQSTPSVEGPNYHAIQAKNIIQLELNDSRHINRGRQSILRSALQLVNRIAESEPQHPDEIIEEPQPTDPALTIPDAPPRELLFMLLKGPPESICIQWPDHISRKTYEKMATALLEHESRLQGQLFHQYCICIYVKAIFHLYQASRTVDNPLLKSQLSQSRSIYIRATIRSIEKLSILKRPDLSTIQALLSSALLMQHLGRLNQCWVLTSYAARQIASLNYHKIRRIPAHSDLELEVYSVVYWCYYLDRTLSSLLGRPPSLPDLEVSPTDLIVLDPCSPYDTLLHVLLDLAQVQGKLHGISSCAKNVSNSQALETCQLLESRMQSILREMPSSRDSLPKMVQYDWVAVDFCYYAIFVEIDRTRLKSSFSPAIHRECLVHARKSLEAFHFLQQHPEEMPGTLFFYPLSAFFVVICNIIGTLDHSDFELLQQITQSLSQFKQDPHLGKLLNLLQSLEDLCEPLFQVGNPGSENMSSNLGTSGPNQLIEPVTMDGILPSASFNNNFGLSDEPIPNPDLDASADWLMWQLFNSQIPAGWLSTGFALTPEGGQGQSAGITRDVVRRSDSYHFPPLYLVHRPKSIVNENVGNCLDAILAFKVLNRSKRHHLTKVNNTSSPTMHSDNDAGFTVHCDSLKWLPLAPSVFIKIVKLVPETGEYTIMVRAEPGGLLPRHRHVESAEIYVLKGSGAHPQTGAFVQGDYVSESKGAVHDSLPFEHETELLMVSRGPSVFLADDGSDLYTMDVAMLQDMLERAK</sequence>
<feature type="domain" description="Xylanolytic transcriptional activator regulatory" evidence="3">
    <location>
        <begin position="518"/>
        <end position="589"/>
    </location>
</feature>
<dbReference type="SMART" id="SM00906">
    <property type="entry name" value="Fungal_trans"/>
    <property type="match status" value="1"/>
</dbReference>
<dbReference type="InterPro" id="IPR025979">
    <property type="entry name" value="ChrR-like_cupin_dom"/>
</dbReference>
<name>A0A401KMU5_ASPAW</name>
<dbReference type="CDD" id="cd05325">
    <property type="entry name" value="carb_red_sniffer_like_SDR_c"/>
    <property type="match status" value="1"/>
</dbReference>
<dbReference type="PANTHER" id="PTHR45458:SF1">
    <property type="entry name" value="SHORT CHAIN DEHYDROGENASE"/>
    <property type="match status" value="1"/>
</dbReference>
<feature type="compositionally biased region" description="Basic residues" evidence="2">
    <location>
        <begin position="264"/>
        <end position="275"/>
    </location>
</feature>
<accession>A0A401KMU5</accession>
<organism evidence="4 5">
    <name type="scientific">Aspergillus awamori</name>
    <name type="common">Black koji mold</name>
    <dbReference type="NCBI Taxonomy" id="105351"/>
    <lineage>
        <taxon>Eukaryota</taxon>
        <taxon>Fungi</taxon>
        <taxon>Dikarya</taxon>
        <taxon>Ascomycota</taxon>
        <taxon>Pezizomycotina</taxon>
        <taxon>Eurotiomycetes</taxon>
        <taxon>Eurotiomycetidae</taxon>
        <taxon>Eurotiales</taxon>
        <taxon>Aspergillaceae</taxon>
        <taxon>Aspergillus</taxon>
    </lineage>
</organism>
<keyword evidence="1" id="KW-0539">Nucleus</keyword>
<dbReference type="SUPFAM" id="SSF51735">
    <property type="entry name" value="NAD(P)-binding Rossmann-fold domains"/>
    <property type="match status" value="1"/>
</dbReference>
<evidence type="ECO:0000259" key="3">
    <source>
        <dbReference type="SMART" id="SM00906"/>
    </source>
</evidence>
<dbReference type="GO" id="GO:0008270">
    <property type="term" value="F:zinc ion binding"/>
    <property type="evidence" value="ECO:0007669"/>
    <property type="project" value="InterPro"/>
</dbReference>
<comment type="caution">
    <text evidence="4">The sequence shown here is derived from an EMBL/GenBank/DDBJ whole genome shotgun (WGS) entry which is preliminary data.</text>
</comment>
<dbReference type="InterPro" id="IPR002347">
    <property type="entry name" value="SDR_fam"/>
</dbReference>
<keyword evidence="5" id="KW-1185">Reference proteome</keyword>
<feature type="region of interest" description="Disordered" evidence="2">
    <location>
        <begin position="261"/>
        <end position="324"/>
    </location>
</feature>
<dbReference type="GO" id="GO:0006351">
    <property type="term" value="P:DNA-templated transcription"/>
    <property type="evidence" value="ECO:0007669"/>
    <property type="project" value="InterPro"/>
</dbReference>
<dbReference type="Pfam" id="PF04082">
    <property type="entry name" value="Fungal_trans"/>
    <property type="match status" value="1"/>
</dbReference>
<protein>
    <submittedName>
        <fullName evidence="4">Uncharacterized oxidoreductase C663.09c</fullName>
    </submittedName>
</protein>
<dbReference type="Gene3D" id="2.60.120.10">
    <property type="entry name" value="Jelly Rolls"/>
    <property type="match status" value="1"/>
</dbReference>